<dbReference type="Proteomes" id="UP000536835">
    <property type="component" value="Unassembled WGS sequence"/>
</dbReference>
<dbReference type="EMBL" id="JABFCX010000002">
    <property type="protein sequence ID" value="NNU14954.1"/>
    <property type="molecule type" value="Genomic_DNA"/>
</dbReference>
<dbReference type="PROSITE" id="PS52015">
    <property type="entry name" value="TONB_CTD"/>
    <property type="match status" value="1"/>
</dbReference>
<dbReference type="SUPFAM" id="SSF74653">
    <property type="entry name" value="TolA/TonB C-terminal domain"/>
    <property type="match status" value="1"/>
</dbReference>
<dbReference type="Pfam" id="PF03544">
    <property type="entry name" value="TonB_C"/>
    <property type="match status" value="1"/>
</dbReference>
<comment type="caution">
    <text evidence="2">The sequence shown here is derived from an EMBL/GenBank/DDBJ whole genome shotgun (WGS) entry which is preliminary data.</text>
</comment>
<feature type="domain" description="TonB C-terminal" evidence="1">
    <location>
        <begin position="274"/>
        <end position="364"/>
    </location>
</feature>
<dbReference type="RefSeq" id="WP_173196032.1">
    <property type="nucleotide sequence ID" value="NZ_JABFCX010000002.1"/>
</dbReference>
<dbReference type="Gene3D" id="3.30.2420.10">
    <property type="entry name" value="TonB"/>
    <property type="match status" value="1"/>
</dbReference>
<dbReference type="InterPro" id="IPR037682">
    <property type="entry name" value="TonB_C"/>
</dbReference>
<gene>
    <name evidence="2" type="ORF">HK107_01280</name>
</gene>
<accession>A0A7Y3RIY6</accession>
<evidence type="ECO:0000313" key="3">
    <source>
        <dbReference type="Proteomes" id="UP000536835"/>
    </source>
</evidence>
<proteinExistence type="predicted"/>
<keyword evidence="3" id="KW-1185">Reference proteome</keyword>
<reference evidence="2 3" key="1">
    <citation type="submission" date="2020-05" db="EMBL/GenBank/DDBJ databases">
        <title>Parvularcula mediterraneae sp. nov., isolated from polypropylene straw from shallow seawater of the seashore of Laganas in Zakynthos island, Greece.</title>
        <authorList>
            <person name="Szabo I."/>
            <person name="Al-Omari J."/>
            <person name="Rado J."/>
            <person name="Szerdahelyi G.S."/>
        </authorList>
    </citation>
    <scope>NUCLEOTIDE SEQUENCE [LARGE SCALE GENOMIC DNA]</scope>
    <source>
        <strain evidence="2 3">ZS-1/3</strain>
    </source>
</reference>
<evidence type="ECO:0000259" key="1">
    <source>
        <dbReference type="PROSITE" id="PS52015"/>
    </source>
</evidence>
<dbReference type="AlphaFoldDB" id="A0A7Y3RIY6"/>
<name>A0A7Y3RIY6_9PROT</name>
<evidence type="ECO:0000313" key="2">
    <source>
        <dbReference type="EMBL" id="NNU14954.1"/>
    </source>
</evidence>
<sequence>MIFLLLTTPAYADWKDSYRGYQASLAVGDLAEAQRHARDAWQDAKGKLPEGEVLALLSQNYAELAIPNSLEEAEPPLRMAYDLAKKGFGTGNYSLEALHFMLAELVSAIKPKDQERAELARSLIGAIPLQDRTVNIMVTQRVRLALTFQEQKNFDGMIEVGGKLSDELGFRNDVPADLAIDVETLRAFGIMSYGTRNGRSNRGLPVQQAKRSVDRFNSILHQIGTQRSLVAFDPNFGKAMAWQAVMETRLAMLGRFTGDNTISLRHPPTVPTLAMGRCREGVTWTWDAFEFPRNSIGYHGAVVLGYQLSSDGSTMDVEVLGSVPSNRFDKAVVRQVGRWKADVKDLPEDCRRDRVQVFRFATFR</sequence>
<dbReference type="GO" id="GO:0055085">
    <property type="term" value="P:transmembrane transport"/>
    <property type="evidence" value="ECO:0007669"/>
    <property type="project" value="InterPro"/>
</dbReference>
<organism evidence="2 3">
    <name type="scientific">Parvularcula mediterranea</name>
    <dbReference type="NCBI Taxonomy" id="2732508"/>
    <lineage>
        <taxon>Bacteria</taxon>
        <taxon>Pseudomonadati</taxon>
        <taxon>Pseudomonadota</taxon>
        <taxon>Alphaproteobacteria</taxon>
        <taxon>Parvularculales</taxon>
        <taxon>Parvularculaceae</taxon>
        <taxon>Parvularcula</taxon>
    </lineage>
</organism>
<protein>
    <recommendedName>
        <fullName evidence="1">TonB C-terminal domain-containing protein</fullName>
    </recommendedName>
</protein>